<dbReference type="EMBL" id="FOXV01000001">
    <property type="protein sequence ID" value="SFQ06199.1"/>
    <property type="molecule type" value="Genomic_DNA"/>
</dbReference>
<dbReference type="STRING" id="93684.SAMN05421853_101487"/>
<dbReference type="SUPFAM" id="SSF52242">
    <property type="entry name" value="Cobalamin (vitamin B12)-binding domain"/>
    <property type="match status" value="1"/>
</dbReference>
<feature type="domain" description="B12-binding" evidence="1">
    <location>
        <begin position="103"/>
        <end position="231"/>
    </location>
</feature>
<dbReference type="AlphaFoldDB" id="A0A1I5VFE6"/>
<name>A0A1I5VFE6_9RHOB</name>
<dbReference type="InterPro" id="IPR006158">
    <property type="entry name" value="Cobalamin-bd"/>
</dbReference>
<accession>A0A1I5VFE6</accession>
<dbReference type="GO" id="GO:0046872">
    <property type="term" value="F:metal ion binding"/>
    <property type="evidence" value="ECO:0007669"/>
    <property type="project" value="InterPro"/>
</dbReference>
<sequence length="240" mass="25992">MLRDSNRFRGERRILEVAEMLERRVLQKGMFSSEDTVAEALLMGLNRDDIVDRCIPIAARSLGAAWCEDDLSFADVTIGSARLQGLLSVLAPPLHNENNDIRNPSLLLVIPEGDTHTLGPHVVGAQLRRRAASVQMLFAPSTDMLGDALRADPYDGVLFSCSRPQTLSGIGKMISSLKHSLPVAPPTILGGLVLDLVPNPNELAGADLATNDAVEALRYCLIRLNAGYGSKKCRETGPRI</sequence>
<reference evidence="3" key="1">
    <citation type="submission" date="2016-10" db="EMBL/GenBank/DDBJ databases">
        <authorList>
            <person name="Varghese N."/>
            <person name="Submissions S."/>
        </authorList>
    </citation>
    <scope>NUCLEOTIDE SEQUENCE [LARGE SCALE GENOMIC DNA]</scope>
    <source>
        <strain evidence="3">JCM 10271</strain>
    </source>
</reference>
<evidence type="ECO:0000259" key="1">
    <source>
        <dbReference type="PROSITE" id="PS51332"/>
    </source>
</evidence>
<keyword evidence="3" id="KW-1185">Reference proteome</keyword>
<evidence type="ECO:0000313" key="2">
    <source>
        <dbReference type="EMBL" id="SFQ06199.1"/>
    </source>
</evidence>
<protein>
    <submittedName>
        <fullName evidence="2">B12 binding domain-containing protein</fullName>
    </submittedName>
</protein>
<gene>
    <name evidence="2" type="ORF">SAMN05421853_101487</name>
</gene>
<dbReference type="PROSITE" id="PS51332">
    <property type="entry name" value="B12_BINDING"/>
    <property type="match status" value="1"/>
</dbReference>
<organism evidence="2 3">
    <name type="scientific">Roseivivax halotolerans</name>
    <dbReference type="NCBI Taxonomy" id="93684"/>
    <lineage>
        <taxon>Bacteria</taxon>
        <taxon>Pseudomonadati</taxon>
        <taxon>Pseudomonadota</taxon>
        <taxon>Alphaproteobacteria</taxon>
        <taxon>Rhodobacterales</taxon>
        <taxon>Roseobacteraceae</taxon>
        <taxon>Roseivivax</taxon>
    </lineage>
</organism>
<dbReference type="GO" id="GO:0031419">
    <property type="term" value="F:cobalamin binding"/>
    <property type="evidence" value="ECO:0007669"/>
    <property type="project" value="InterPro"/>
</dbReference>
<evidence type="ECO:0000313" key="3">
    <source>
        <dbReference type="Proteomes" id="UP000243106"/>
    </source>
</evidence>
<dbReference type="Gene3D" id="3.40.50.280">
    <property type="entry name" value="Cobalamin-binding domain"/>
    <property type="match status" value="1"/>
</dbReference>
<dbReference type="InterPro" id="IPR036724">
    <property type="entry name" value="Cobalamin-bd_sf"/>
</dbReference>
<dbReference type="Proteomes" id="UP000243106">
    <property type="component" value="Unassembled WGS sequence"/>
</dbReference>
<proteinExistence type="predicted"/>